<reference evidence="1 2" key="1">
    <citation type="journal article" date="2014" name="Am. J. Bot.">
        <title>Genome assembly and annotation for red clover (Trifolium pratense; Fabaceae).</title>
        <authorList>
            <person name="Istvanek J."/>
            <person name="Jaros M."/>
            <person name="Krenek A."/>
            <person name="Repkova J."/>
        </authorList>
    </citation>
    <scope>NUCLEOTIDE SEQUENCE [LARGE SCALE GENOMIC DNA]</scope>
    <source>
        <strain evidence="2">cv. Tatra</strain>
        <tissue evidence="1">Young leaves</tissue>
    </source>
</reference>
<evidence type="ECO:0000313" key="1">
    <source>
        <dbReference type="EMBL" id="PNX66146.1"/>
    </source>
</evidence>
<sequence length="72" mass="7658">MQASRGDVNAFEPVKGGTGKLEAVRVGDVEVTLGAGKDQVRRHNVKLHEGGSKPVITALSNLAIKEKDHQVL</sequence>
<reference evidence="1 2" key="2">
    <citation type="journal article" date="2017" name="Front. Plant Sci.">
        <title>Gene Classification and Mining of Molecular Markers Useful in Red Clover (Trifolium pratense) Breeding.</title>
        <authorList>
            <person name="Istvanek J."/>
            <person name="Dluhosova J."/>
            <person name="Dluhos P."/>
            <person name="Patkova L."/>
            <person name="Nedelnik J."/>
            <person name="Repkova J."/>
        </authorList>
    </citation>
    <scope>NUCLEOTIDE SEQUENCE [LARGE SCALE GENOMIC DNA]</scope>
    <source>
        <strain evidence="2">cv. Tatra</strain>
        <tissue evidence="1">Young leaves</tissue>
    </source>
</reference>
<evidence type="ECO:0000313" key="2">
    <source>
        <dbReference type="Proteomes" id="UP000236291"/>
    </source>
</evidence>
<gene>
    <name evidence="1" type="ORF">L195_g062919</name>
</gene>
<proteinExistence type="predicted"/>
<accession>A0A2K3KIP2</accession>
<dbReference type="Proteomes" id="UP000236291">
    <property type="component" value="Unassembled WGS sequence"/>
</dbReference>
<protein>
    <submittedName>
        <fullName evidence="1">Uncharacterized protein</fullName>
    </submittedName>
</protein>
<feature type="non-terminal residue" evidence="1">
    <location>
        <position position="72"/>
    </location>
</feature>
<dbReference type="AlphaFoldDB" id="A0A2K3KIP2"/>
<organism evidence="1 2">
    <name type="scientific">Trifolium pratense</name>
    <name type="common">Red clover</name>
    <dbReference type="NCBI Taxonomy" id="57577"/>
    <lineage>
        <taxon>Eukaryota</taxon>
        <taxon>Viridiplantae</taxon>
        <taxon>Streptophyta</taxon>
        <taxon>Embryophyta</taxon>
        <taxon>Tracheophyta</taxon>
        <taxon>Spermatophyta</taxon>
        <taxon>Magnoliopsida</taxon>
        <taxon>eudicotyledons</taxon>
        <taxon>Gunneridae</taxon>
        <taxon>Pentapetalae</taxon>
        <taxon>rosids</taxon>
        <taxon>fabids</taxon>
        <taxon>Fabales</taxon>
        <taxon>Fabaceae</taxon>
        <taxon>Papilionoideae</taxon>
        <taxon>50 kb inversion clade</taxon>
        <taxon>NPAAA clade</taxon>
        <taxon>Hologalegina</taxon>
        <taxon>IRL clade</taxon>
        <taxon>Trifolieae</taxon>
        <taxon>Trifolium</taxon>
    </lineage>
</organism>
<name>A0A2K3KIP2_TRIPR</name>
<dbReference type="EMBL" id="ASHM01189641">
    <property type="protein sequence ID" value="PNX66146.1"/>
    <property type="molecule type" value="Genomic_DNA"/>
</dbReference>
<comment type="caution">
    <text evidence="1">The sequence shown here is derived from an EMBL/GenBank/DDBJ whole genome shotgun (WGS) entry which is preliminary data.</text>
</comment>